<gene>
    <name evidence="1" type="ORF">BSAL_26230</name>
</gene>
<evidence type="ECO:0000313" key="1">
    <source>
        <dbReference type="EMBL" id="CUG90342.1"/>
    </source>
</evidence>
<evidence type="ECO:0000313" key="2">
    <source>
        <dbReference type="Proteomes" id="UP000051952"/>
    </source>
</evidence>
<name>A0A0S4JJ07_BODSA</name>
<protein>
    <submittedName>
        <fullName evidence="1">Uncharacterized protein</fullName>
    </submittedName>
</protein>
<reference evidence="2" key="1">
    <citation type="submission" date="2015-09" db="EMBL/GenBank/DDBJ databases">
        <authorList>
            <consortium name="Pathogen Informatics"/>
        </authorList>
    </citation>
    <scope>NUCLEOTIDE SEQUENCE [LARGE SCALE GENOMIC DNA]</scope>
    <source>
        <strain evidence="2">Lake Konstanz</strain>
    </source>
</reference>
<sequence>MRRITRIAPERSGLRFCSAPSWVSKLRDDAKAAEKSISYDIKIYDPLVWRKKRFVFEKDSWDPQNMSSMLRKKLCLGSEENEYTVIGEAFAFPDKEDSPVVNEPQFSCKLLWDHNSPTEKIMVQLSENFPPLLWLTVKPTHDALKKIFGEFLEVDTQHMKKYLPYYEETQNSLETRSNEKLGDTLSQVQMKDRFIEDMRKRDPRSVELDYENEFSFFMGTTSHFRLVEDAMMKKNPFVFGWPLLVSEGNHHLDGTPLRMSSFRTIYSRSLLMFNTRLDLQLDHRLTKLHPGDDGDSALLEVPVFCTTNYATNARMCGGKPLVQRYNQVMGTSFPLDMPVDVLATFSREQTIKGEAELLDELKFLKAASEKTPDIERVFRVTEDMLSSNRIIGQLAYTIVYLALVGHSRFIEDVFELFKSHPSDIVRVACAKGAHIFARKDLIDAMVSKEPEGRCKMMIMSCAGGLE</sequence>
<organism evidence="1 2">
    <name type="scientific">Bodo saltans</name>
    <name type="common">Flagellated protozoan</name>
    <dbReference type="NCBI Taxonomy" id="75058"/>
    <lineage>
        <taxon>Eukaryota</taxon>
        <taxon>Discoba</taxon>
        <taxon>Euglenozoa</taxon>
        <taxon>Kinetoplastea</taxon>
        <taxon>Metakinetoplastina</taxon>
        <taxon>Eubodonida</taxon>
        <taxon>Bodonidae</taxon>
        <taxon>Bodo</taxon>
    </lineage>
</organism>
<dbReference type="OrthoDB" id="268966at2759"/>
<dbReference type="Proteomes" id="UP000051952">
    <property type="component" value="Unassembled WGS sequence"/>
</dbReference>
<dbReference type="AlphaFoldDB" id="A0A0S4JJ07"/>
<dbReference type="VEuPathDB" id="TriTrypDB:BSAL_26230"/>
<accession>A0A0S4JJ07</accession>
<dbReference type="EMBL" id="CYKH01001815">
    <property type="protein sequence ID" value="CUG90342.1"/>
    <property type="molecule type" value="Genomic_DNA"/>
</dbReference>
<dbReference type="OMA" id="LEMPVFC"/>
<keyword evidence="2" id="KW-1185">Reference proteome</keyword>
<proteinExistence type="predicted"/>